<evidence type="ECO:0000313" key="1">
    <source>
        <dbReference type="EMBL" id="MBY0204557.1"/>
    </source>
</evidence>
<protein>
    <submittedName>
        <fullName evidence="1">Uncharacterized protein</fullName>
    </submittedName>
</protein>
<name>A0ABS7KK71_9BACL</name>
<dbReference type="EMBL" id="JACLIC010000023">
    <property type="protein sequence ID" value="MBY0204557.1"/>
    <property type="molecule type" value="Genomic_DNA"/>
</dbReference>
<keyword evidence="2" id="KW-1185">Reference proteome</keyword>
<sequence length="144" mass="17054">MNIEDVKKLPDRVSKEVLLKFFKKVLKDFKDEIIDKREFLLILIELTDRQVMTYELLEEDTRNDLDTALRRLWSTDSYEEVDTILSIVVNLGLEKTFNKIKESVTKEHNIDLITLNEIKETIIEVGDHISNPYYDLEKFKSSNE</sequence>
<organism evidence="1 2">
    <name type="scientific">Paenibacillus cucumis</name>
    <name type="common">ex Kampfer et al. 2016</name>
    <dbReference type="NCBI Taxonomy" id="1776858"/>
    <lineage>
        <taxon>Bacteria</taxon>
        <taxon>Bacillati</taxon>
        <taxon>Bacillota</taxon>
        <taxon>Bacilli</taxon>
        <taxon>Bacillales</taxon>
        <taxon>Paenibacillaceae</taxon>
        <taxon>Paenibacillus</taxon>
    </lineage>
</organism>
<comment type="caution">
    <text evidence="1">The sequence shown here is derived from an EMBL/GenBank/DDBJ whole genome shotgun (WGS) entry which is preliminary data.</text>
</comment>
<dbReference type="Proteomes" id="UP000706031">
    <property type="component" value="Unassembled WGS sequence"/>
</dbReference>
<proteinExistence type="predicted"/>
<accession>A0ABS7KK71</accession>
<reference evidence="1 2" key="1">
    <citation type="submission" date="2020-08" db="EMBL/GenBank/DDBJ databases">
        <title>Fungal Genomes of the International Space Station.</title>
        <authorList>
            <person name="Seuylemezian A."/>
            <person name="Singh N.K."/>
            <person name="Wood J."/>
            <person name="Venkateswaran K."/>
        </authorList>
    </citation>
    <scope>NUCLEOTIDE SEQUENCE [LARGE SCALE GENOMIC DNA]</scope>
    <source>
        <strain evidence="1 2">S/N-304-OC-R4</strain>
    </source>
</reference>
<dbReference type="RefSeq" id="WP_221789088.1">
    <property type="nucleotide sequence ID" value="NZ_JACLIC010000023.1"/>
</dbReference>
<evidence type="ECO:0000313" key="2">
    <source>
        <dbReference type="Proteomes" id="UP000706031"/>
    </source>
</evidence>
<gene>
    <name evidence="1" type="ORF">H7T88_15135</name>
</gene>